<evidence type="ECO:0000313" key="2">
    <source>
        <dbReference type="EMBL" id="SDS62884.1"/>
    </source>
</evidence>
<dbReference type="GO" id="GO:0006950">
    <property type="term" value="P:response to stress"/>
    <property type="evidence" value="ECO:0007669"/>
    <property type="project" value="TreeGrafter"/>
</dbReference>
<keyword evidence="3" id="KW-1185">Reference proteome</keyword>
<dbReference type="GO" id="GO:0003677">
    <property type="term" value="F:DNA binding"/>
    <property type="evidence" value="ECO:0007669"/>
    <property type="project" value="UniProtKB-KW"/>
</dbReference>
<dbReference type="InterPro" id="IPR036390">
    <property type="entry name" value="WH_DNA-bd_sf"/>
</dbReference>
<keyword evidence="2" id="KW-0238">DNA-binding</keyword>
<dbReference type="GO" id="GO:0003700">
    <property type="term" value="F:DNA-binding transcription factor activity"/>
    <property type="evidence" value="ECO:0007669"/>
    <property type="project" value="InterPro"/>
</dbReference>
<sequence>MTPLGGLGSVDTREAVGRIGATDVLDALSEYRAAETAMLRRTRPIMDRGATDVLALRYVREATLRGDGMRPTELSALLGLSSASITALIDRLVSGGVVVREPHPSDRRASILRSTGLSETAEVQALDDARRPIANLIESLDRDELGTVFGFLVRMRHAMDEVARG</sequence>
<dbReference type="EMBL" id="LT629779">
    <property type="protein sequence ID" value="SDS62884.1"/>
    <property type="molecule type" value="Genomic_DNA"/>
</dbReference>
<dbReference type="Pfam" id="PF12802">
    <property type="entry name" value="MarR_2"/>
    <property type="match status" value="1"/>
</dbReference>
<dbReference type="AlphaFoldDB" id="A0A1H1TRY2"/>
<protein>
    <submittedName>
        <fullName evidence="2">DNA-binding transcriptional regulator, MarR family</fullName>
    </submittedName>
</protein>
<name>A0A1H1TRY2_9MICC</name>
<feature type="domain" description="HTH marR-type" evidence="1">
    <location>
        <begin position="21"/>
        <end position="157"/>
    </location>
</feature>
<dbReference type="OrthoDB" id="162531at2"/>
<reference evidence="3" key="1">
    <citation type="submission" date="2016-10" db="EMBL/GenBank/DDBJ databases">
        <authorList>
            <person name="Varghese N."/>
            <person name="Submissions S."/>
        </authorList>
    </citation>
    <scope>NUCLEOTIDE SEQUENCE [LARGE SCALE GENOMIC DNA]</scope>
    <source>
        <strain evidence="3">IMMIB L-1606</strain>
    </source>
</reference>
<dbReference type="PANTHER" id="PTHR33164">
    <property type="entry name" value="TRANSCRIPTIONAL REGULATOR, MARR FAMILY"/>
    <property type="match status" value="1"/>
</dbReference>
<dbReference type="InterPro" id="IPR039422">
    <property type="entry name" value="MarR/SlyA-like"/>
</dbReference>
<evidence type="ECO:0000313" key="3">
    <source>
        <dbReference type="Proteomes" id="UP000198751"/>
    </source>
</evidence>
<dbReference type="PANTHER" id="PTHR33164:SF43">
    <property type="entry name" value="HTH-TYPE TRANSCRIPTIONAL REPRESSOR YETL"/>
    <property type="match status" value="1"/>
</dbReference>
<dbReference type="PRINTS" id="PR00598">
    <property type="entry name" value="HTHMARR"/>
</dbReference>
<dbReference type="PROSITE" id="PS50995">
    <property type="entry name" value="HTH_MARR_2"/>
    <property type="match status" value="1"/>
</dbReference>
<evidence type="ECO:0000259" key="1">
    <source>
        <dbReference type="PROSITE" id="PS50995"/>
    </source>
</evidence>
<dbReference type="InterPro" id="IPR036388">
    <property type="entry name" value="WH-like_DNA-bd_sf"/>
</dbReference>
<organism evidence="2 3">
    <name type="scientific">Pseudarthrobacter equi</name>
    <dbReference type="NCBI Taxonomy" id="728066"/>
    <lineage>
        <taxon>Bacteria</taxon>
        <taxon>Bacillati</taxon>
        <taxon>Actinomycetota</taxon>
        <taxon>Actinomycetes</taxon>
        <taxon>Micrococcales</taxon>
        <taxon>Micrococcaceae</taxon>
        <taxon>Pseudarthrobacter</taxon>
    </lineage>
</organism>
<accession>A0A1H1TRY2</accession>
<dbReference type="Gene3D" id="1.10.10.10">
    <property type="entry name" value="Winged helix-like DNA-binding domain superfamily/Winged helix DNA-binding domain"/>
    <property type="match status" value="1"/>
</dbReference>
<proteinExistence type="predicted"/>
<dbReference type="Proteomes" id="UP000198751">
    <property type="component" value="Chromosome I"/>
</dbReference>
<gene>
    <name evidence="2" type="ORF">SAMN04489743_0482</name>
</gene>
<dbReference type="RefSeq" id="WP_091717243.1">
    <property type="nucleotide sequence ID" value="NZ_CAUQLD010000001.1"/>
</dbReference>
<dbReference type="SUPFAM" id="SSF46785">
    <property type="entry name" value="Winged helix' DNA-binding domain"/>
    <property type="match status" value="1"/>
</dbReference>
<dbReference type="InterPro" id="IPR000835">
    <property type="entry name" value="HTH_MarR-typ"/>
</dbReference>
<dbReference type="SMART" id="SM00347">
    <property type="entry name" value="HTH_MARR"/>
    <property type="match status" value="1"/>
</dbReference>